<gene>
    <name evidence="5" type="ORF">C9J12_03690</name>
</gene>
<dbReference type="Proteomes" id="UP000240987">
    <property type="component" value="Unassembled WGS sequence"/>
</dbReference>
<protein>
    <submittedName>
        <fullName evidence="5">Outer membrane porin, OprD family</fullName>
    </submittedName>
</protein>
<dbReference type="InterPro" id="IPR005318">
    <property type="entry name" value="OM_porin_bac"/>
</dbReference>
<organism evidence="5 6">
    <name type="scientific">Photobacterium frigidiphilum</name>
    <dbReference type="NCBI Taxonomy" id="264736"/>
    <lineage>
        <taxon>Bacteria</taxon>
        <taxon>Pseudomonadati</taxon>
        <taxon>Pseudomonadota</taxon>
        <taxon>Gammaproteobacteria</taxon>
        <taxon>Vibrionales</taxon>
        <taxon>Vibrionaceae</taxon>
        <taxon>Photobacterium</taxon>
    </lineage>
</organism>
<comment type="similarity">
    <text evidence="1">Belongs to the outer membrane porin (Opr) (TC 1.B.25) family.</text>
</comment>
<dbReference type="OrthoDB" id="9151008at2"/>
<feature type="chain" id="PRO_5015628746" evidence="4">
    <location>
        <begin position="29"/>
        <end position="438"/>
    </location>
</feature>
<evidence type="ECO:0000256" key="4">
    <source>
        <dbReference type="SAM" id="SignalP"/>
    </source>
</evidence>
<dbReference type="Gene3D" id="2.40.160.10">
    <property type="entry name" value="Porin"/>
    <property type="match status" value="1"/>
</dbReference>
<dbReference type="PANTHER" id="PTHR34596">
    <property type="entry name" value="CHITOPORIN"/>
    <property type="match status" value="1"/>
</dbReference>
<accession>A0A2T3JPS9</accession>
<evidence type="ECO:0000313" key="6">
    <source>
        <dbReference type="Proteomes" id="UP000240987"/>
    </source>
</evidence>
<proteinExistence type="inferred from homology"/>
<evidence type="ECO:0000256" key="2">
    <source>
        <dbReference type="ARBA" id="ARBA00022448"/>
    </source>
</evidence>
<dbReference type="PANTHER" id="PTHR34596:SF2">
    <property type="entry name" value="CHITOPORIN"/>
    <property type="match status" value="1"/>
</dbReference>
<reference evidence="5 6" key="1">
    <citation type="submission" date="2018-01" db="EMBL/GenBank/DDBJ databases">
        <title>Whole genome sequencing of Histamine producing bacteria.</title>
        <authorList>
            <person name="Butler K."/>
        </authorList>
    </citation>
    <scope>NUCLEOTIDE SEQUENCE [LARGE SCALE GENOMIC DNA]</scope>
    <source>
        <strain evidence="5 6">JCM 12947</strain>
    </source>
</reference>
<keyword evidence="3 4" id="KW-0732">Signal</keyword>
<feature type="signal peptide" evidence="4">
    <location>
        <begin position="1"/>
        <end position="28"/>
    </location>
</feature>
<dbReference type="EMBL" id="PYMJ01000002">
    <property type="protein sequence ID" value="PSU51074.1"/>
    <property type="molecule type" value="Genomic_DNA"/>
</dbReference>
<evidence type="ECO:0000256" key="3">
    <source>
        <dbReference type="ARBA" id="ARBA00022729"/>
    </source>
</evidence>
<dbReference type="Pfam" id="PF03573">
    <property type="entry name" value="OprD"/>
    <property type="match status" value="1"/>
</dbReference>
<evidence type="ECO:0000313" key="5">
    <source>
        <dbReference type="EMBL" id="PSU51074.1"/>
    </source>
</evidence>
<name>A0A2T3JPS9_9GAMM</name>
<dbReference type="AlphaFoldDB" id="A0A2T3JPS9"/>
<keyword evidence="6" id="KW-1185">Reference proteome</keyword>
<dbReference type="InterPro" id="IPR023614">
    <property type="entry name" value="Porin_dom_sf"/>
</dbReference>
<dbReference type="GO" id="GO:0016020">
    <property type="term" value="C:membrane"/>
    <property type="evidence" value="ECO:0007669"/>
    <property type="project" value="InterPro"/>
</dbReference>
<evidence type="ECO:0000256" key="1">
    <source>
        <dbReference type="ARBA" id="ARBA00009075"/>
    </source>
</evidence>
<comment type="caution">
    <text evidence="5">The sequence shown here is derived from an EMBL/GenBank/DDBJ whole genome shotgun (WGS) entry which is preliminary data.</text>
</comment>
<keyword evidence="2" id="KW-0813">Transport</keyword>
<sequence>MKMDLTSTFKCVRLACLTGLLITPVAQASGLFENNELTLSTRNIAMYLDEDTSNSEDQFAWAQGIAIDYKSGYLADIIGFDATYSGAIKLGANDNFQGRDLLRDNNGKAESFNKISQIYAKVKLGDDDLYVNVYGGWKELYKTGSLTVSHGRAVVASYQGISGEVGYKGLRLRGVYTDRFSDRDSPTKVRFKTLSGQQIDNIITGDLSYSWGKKNVVNLFSGESKDYLRRSGLEFKWQTPVSETSKMGLSGYFYQNDALDNWEGMAFDDKANHYNLNLDYMVGSWTLSGSYAYTEAELENGLGMFFWDMGKNTDGNFNSKADGTGTDFNKDGETMVAFQGMYNMANAGVPGLMVGLRATYGFGMEFQGADIDEAELNLLMMYKFQDKALKGLSMMAGVGPGYSYVADSARNPVVENGDWEKRTILGAVFVVDYKFDLL</sequence>
<dbReference type="GO" id="GO:0015288">
    <property type="term" value="F:porin activity"/>
    <property type="evidence" value="ECO:0007669"/>
    <property type="project" value="TreeGrafter"/>
</dbReference>